<dbReference type="Proteomes" id="UP000681610">
    <property type="component" value="Unassembled WGS sequence"/>
</dbReference>
<dbReference type="SUPFAM" id="SSF49464">
    <property type="entry name" value="Carboxypeptidase regulatory domain-like"/>
    <property type="match status" value="1"/>
</dbReference>
<keyword evidence="1" id="KW-1133">Transmembrane helix</keyword>
<accession>A0ABS3PZV5</accession>
<keyword evidence="1" id="KW-0812">Transmembrane</keyword>
<dbReference type="Gene3D" id="2.60.40.1120">
    <property type="entry name" value="Carboxypeptidase-like, regulatory domain"/>
    <property type="match status" value="1"/>
</dbReference>
<dbReference type="EMBL" id="JAGDYP010000008">
    <property type="protein sequence ID" value="MBO1884851.1"/>
    <property type="molecule type" value="Genomic_DNA"/>
</dbReference>
<protein>
    <submittedName>
        <fullName evidence="2">Carboxypeptidase-like regulatory domain-containing protein</fullName>
    </submittedName>
</protein>
<dbReference type="RefSeq" id="WP_208059265.1">
    <property type="nucleotide sequence ID" value="NZ_JAGDYP010000008.1"/>
</dbReference>
<evidence type="ECO:0000313" key="3">
    <source>
        <dbReference type="Proteomes" id="UP000681610"/>
    </source>
</evidence>
<evidence type="ECO:0000256" key="1">
    <source>
        <dbReference type="SAM" id="Phobius"/>
    </source>
</evidence>
<proteinExistence type="predicted"/>
<feature type="transmembrane region" description="Helical" evidence="1">
    <location>
        <begin position="133"/>
        <end position="150"/>
    </location>
</feature>
<comment type="caution">
    <text evidence="2">The sequence shown here is derived from an EMBL/GenBank/DDBJ whole genome shotgun (WGS) entry which is preliminary data.</text>
</comment>
<reference evidence="2 3" key="1">
    <citation type="submission" date="2021-03" db="EMBL/GenBank/DDBJ databases">
        <title>Isolation and description of Capnocytophaga bilenii sp. nov., a novel Capnocytophaga species, isolated from a gingivitis subject.</title>
        <authorList>
            <person name="Antezack A."/>
            <person name="Monnet-Corti V."/>
            <person name="La Scola B."/>
        </authorList>
    </citation>
    <scope>NUCLEOTIDE SEQUENCE [LARGE SCALE GENOMIC DNA]</scope>
    <source>
        <strain evidence="2 3">Marseille-Q4570</strain>
    </source>
</reference>
<dbReference type="InterPro" id="IPR008969">
    <property type="entry name" value="CarboxyPept-like_regulatory"/>
</dbReference>
<evidence type="ECO:0000313" key="2">
    <source>
        <dbReference type="EMBL" id="MBO1884851.1"/>
    </source>
</evidence>
<dbReference type="Pfam" id="PF13715">
    <property type="entry name" value="CarbopepD_reg_2"/>
    <property type="match status" value="1"/>
</dbReference>
<name>A0ABS3PZV5_9FLAO</name>
<keyword evidence="1" id="KW-0472">Membrane</keyword>
<gene>
    <name evidence="2" type="ORF">J4N46_10615</name>
</gene>
<keyword evidence="3" id="KW-1185">Reference proteome</keyword>
<organism evidence="2 3">
    <name type="scientific">Capnocytophaga bilenii</name>
    <dbReference type="NCBI Taxonomy" id="2819369"/>
    <lineage>
        <taxon>Bacteria</taxon>
        <taxon>Pseudomonadati</taxon>
        <taxon>Bacteroidota</taxon>
        <taxon>Flavobacteriia</taxon>
        <taxon>Flavobacteriales</taxon>
        <taxon>Flavobacteriaceae</taxon>
        <taxon>Capnocytophaga</taxon>
    </lineage>
</organism>
<sequence>MNTITQNPQTGATVQVGMIDVYNPQCPMNTQRIQILDAKTQQPLAGAHIVNRSITPIAGTTSDNNGYFLMKNLTVKDISNQIEVSYIGYTTQRLTVKVLQGVSTIGLQPNTTQLEEVTVTGSLNEKVKTSSKWLWGGLLVLAGGLIYAFSRKEKPKKVNV</sequence>